<keyword evidence="5 10" id="KW-0680">Restriction system</keyword>
<organism evidence="12 13">
    <name type="scientific">Campylobacter avium LMG 24591</name>
    <dbReference type="NCBI Taxonomy" id="522484"/>
    <lineage>
        <taxon>Bacteria</taxon>
        <taxon>Pseudomonadati</taxon>
        <taxon>Campylobacterota</taxon>
        <taxon>Epsilonproteobacteria</taxon>
        <taxon>Campylobacterales</taxon>
        <taxon>Campylobacteraceae</taxon>
        <taxon>Campylobacter</taxon>
    </lineage>
</organism>
<dbReference type="InterPro" id="IPR055180">
    <property type="entry name" value="HsdR_RecA-like_helicase_dom_2"/>
</dbReference>
<dbReference type="PANTHER" id="PTHR30195">
    <property type="entry name" value="TYPE I SITE-SPECIFIC DEOXYRIBONUCLEASE PROTEIN SUBUNIT M AND R"/>
    <property type="match status" value="1"/>
</dbReference>
<dbReference type="SMART" id="SM00487">
    <property type="entry name" value="DEXDc"/>
    <property type="match status" value="1"/>
</dbReference>
<evidence type="ECO:0000313" key="12">
    <source>
        <dbReference type="EMBL" id="ASQ31185.1"/>
    </source>
</evidence>
<dbReference type="RefSeq" id="WP_094324323.1">
    <property type="nucleotide sequence ID" value="NZ_CP022347.1"/>
</dbReference>
<comment type="catalytic activity">
    <reaction evidence="1 10">
        <text>Endonucleolytic cleavage of DNA to give random double-stranded fragments with terminal 5'-phosphates, ATP is simultaneously hydrolyzed.</text>
        <dbReference type="EC" id="3.1.21.3"/>
    </reaction>
</comment>
<dbReference type="EC" id="3.1.21.3" evidence="10"/>
<keyword evidence="13" id="KW-1185">Reference proteome</keyword>
<keyword evidence="4 10" id="KW-0547">Nucleotide-binding</keyword>
<dbReference type="AlphaFoldDB" id="A0A222MZ95"/>
<evidence type="ECO:0000256" key="2">
    <source>
        <dbReference type="ARBA" id="ARBA00008598"/>
    </source>
</evidence>
<evidence type="ECO:0000313" key="13">
    <source>
        <dbReference type="Proteomes" id="UP000201169"/>
    </source>
</evidence>
<dbReference type="GO" id="GO:0003677">
    <property type="term" value="F:DNA binding"/>
    <property type="evidence" value="ECO:0007669"/>
    <property type="project" value="UniProtKB-KW"/>
</dbReference>
<dbReference type="EMBL" id="CP022347">
    <property type="protein sequence ID" value="ASQ31185.1"/>
    <property type="molecule type" value="Genomic_DNA"/>
</dbReference>
<dbReference type="InterPro" id="IPR004473">
    <property type="entry name" value="Restrct_endonuc_typeI_HsdR"/>
</dbReference>
<evidence type="ECO:0000256" key="6">
    <source>
        <dbReference type="ARBA" id="ARBA00022759"/>
    </source>
</evidence>
<keyword evidence="6" id="KW-0255">Endonuclease</keyword>
<evidence type="ECO:0000256" key="1">
    <source>
        <dbReference type="ARBA" id="ARBA00000851"/>
    </source>
</evidence>
<dbReference type="InterPro" id="IPR014001">
    <property type="entry name" value="Helicase_ATP-bd"/>
</dbReference>
<dbReference type="Gene3D" id="3.90.1570.50">
    <property type="match status" value="2"/>
</dbReference>
<dbReference type="Pfam" id="PF12008">
    <property type="entry name" value="EcoR124_C"/>
    <property type="match status" value="1"/>
</dbReference>
<name>A0A222MZ95_9BACT</name>
<evidence type="ECO:0000256" key="5">
    <source>
        <dbReference type="ARBA" id="ARBA00022747"/>
    </source>
</evidence>
<dbReference type="CDD" id="cd18800">
    <property type="entry name" value="SF2_C_EcoR124I-like"/>
    <property type="match status" value="1"/>
</dbReference>
<dbReference type="InterPro" id="IPR051268">
    <property type="entry name" value="Type-I_R_enzyme_R_subunit"/>
</dbReference>
<comment type="subunit">
    <text evidence="10">The type I restriction/modification system is composed of three polypeptides R, M and S.</text>
</comment>
<protein>
    <recommendedName>
        <fullName evidence="10">Type I restriction enzyme endonuclease subunit</fullName>
        <shortName evidence="10">R protein</shortName>
        <ecNumber evidence="10">3.1.21.3</ecNumber>
    </recommendedName>
</protein>
<comment type="function">
    <text evidence="10">Subunit R is required for both nuclease and ATPase activities, but not for modification.</text>
</comment>
<gene>
    <name evidence="12" type="primary">hsdR2</name>
    <name evidence="12" type="ORF">CAV_1585</name>
</gene>
<evidence type="ECO:0000256" key="4">
    <source>
        <dbReference type="ARBA" id="ARBA00022741"/>
    </source>
</evidence>
<evidence type="ECO:0000259" key="11">
    <source>
        <dbReference type="PROSITE" id="PS51192"/>
    </source>
</evidence>
<dbReference type="Gene3D" id="3.40.50.300">
    <property type="entry name" value="P-loop containing nucleotide triphosphate hydrolases"/>
    <property type="match status" value="2"/>
</dbReference>
<dbReference type="PROSITE" id="PS51192">
    <property type="entry name" value="HELICASE_ATP_BIND_1"/>
    <property type="match status" value="1"/>
</dbReference>
<dbReference type="PANTHER" id="PTHR30195:SF16">
    <property type="entry name" value="TYPE I RESTRICTION ENZYME ENDONUCLEASE SUBUNIT"/>
    <property type="match status" value="1"/>
</dbReference>
<dbReference type="InterPro" id="IPR007409">
    <property type="entry name" value="Restrct_endonuc_type1_HsdR_N"/>
</dbReference>
<accession>A0A222MZ95</accession>
<dbReference type="InterPro" id="IPR027417">
    <property type="entry name" value="P-loop_NTPase"/>
</dbReference>
<dbReference type="InterPro" id="IPR040980">
    <property type="entry name" value="SWI2_SNF2"/>
</dbReference>
<dbReference type="Proteomes" id="UP000201169">
    <property type="component" value="Chromosome"/>
</dbReference>
<evidence type="ECO:0000256" key="7">
    <source>
        <dbReference type="ARBA" id="ARBA00022801"/>
    </source>
</evidence>
<evidence type="ECO:0000256" key="10">
    <source>
        <dbReference type="RuleBase" id="RU364115"/>
    </source>
</evidence>
<evidence type="ECO:0000256" key="3">
    <source>
        <dbReference type="ARBA" id="ARBA00022722"/>
    </source>
</evidence>
<dbReference type="GO" id="GO:0005524">
    <property type="term" value="F:ATP binding"/>
    <property type="evidence" value="ECO:0007669"/>
    <property type="project" value="UniProtKB-KW"/>
</dbReference>
<evidence type="ECO:0000256" key="8">
    <source>
        <dbReference type="ARBA" id="ARBA00022840"/>
    </source>
</evidence>
<keyword evidence="7 10" id="KW-0378">Hydrolase</keyword>
<reference evidence="12 13" key="1">
    <citation type="submission" date="2017-07" db="EMBL/GenBank/DDBJ databases">
        <title>Analysis of two Campylobacter avium genomes and identification of a novel hippuricase gene.</title>
        <authorList>
            <person name="Miller W.G."/>
            <person name="Chapman M.H."/>
            <person name="Yee E."/>
            <person name="Revez J."/>
            <person name="Bono J.L."/>
            <person name="Rossi M."/>
        </authorList>
    </citation>
    <scope>NUCLEOTIDE SEQUENCE [LARGE SCALE GENOMIC DNA]</scope>
    <source>
        <strain evidence="12 13">LMG 24591</strain>
    </source>
</reference>
<dbReference type="CDD" id="cd18030">
    <property type="entry name" value="DEXHc_RE_I_HsdR"/>
    <property type="match status" value="1"/>
</dbReference>
<keyword evidence="8 10" id="KW-0067">ATP-binding</keyword>
<dbReference type="GO" id="GO:0009035">
    <property type="term" value="F:type I site-specific deoxyribonuclease activity"/>
    <property type="evidence" value="ECO:0007669"/>
    <property type="project" value="UniProtKB-EC"/>
</dbReference>
<dbReference type="Pfam" id="PF04313">
    <property type="entry name" value="HSDR_N"/>
    <property type="match status" value="1"/>
</dbReference>
<dbReference type="GO" id="GO:0009307">
    <property type="term" value="P:DNA restriction-modification system"/>
    <property type="evidence" value="ECO:0007669"/>
    <property type="project" value="UniProtKB-KW"/>
</dbReference>
<dbReference type="KEGG" id="cavi:CAV_1585"/>
<comment type="similarity">
    <text evidence="2 10">Belongs to the HsdR family.</text>
</comment>
<dbReference type="SUPFAM" id="SSF52540">
    <property type="entry name" value="P-loop containing nucleoside triphosphate hydrolases"/>
    <property type="match status" value="2"/>
</dbReference>
<evidence type="ECO:0000256" key="9">
    <source>
        <dbReference type="ARBA" id="ARBA00023125"/>
    </source>
</evidence>
<proteinExistence type="inferred from homology"/>
<dbReference type="NCBIfam" id="TIGR00348">
    <property type="entry name" value="hsdR"/>
    <property type="match status" value="1"/>
</dbReference>
<dbReference type="OrthoDB" id="9758243at2"/>
<keyword evidence="3" id="KW-0540">Nuclease</keyword>
<dbReference type="Gene3D" id="1.20.58.2040">
    <property type="match status" value="1"/>
</dbReference>
<dbReference type="Pfam" id="PF22679">
    <property type="entry name" value="T1R_D3-like"/>
    <property type="match status" value="1"/>
</dbReference>
<dbReference type="CDD" id="cd22332">
    <property type="entry name" value="HsdR_N"/>
    <property type="match status" value="1"/>
</dbReference>
<dbReference type="Pfam" id="PF18766">
    <property type="entry name" value="SWI2_SNF2"/>
    <property type="match status" value="1"/>
</dbReference>
<dbReference type="REBASE" id="212375">
    <property type="entry name" value="Cav24591ORF1589P"/>
</dbReference>
<feature type="domain" description="Helicase ATP-binding" evidence="11">
    <location>
        <begin position="306"/>
        <end position="468"/>
    </location>
</feature>
<keyword evidence="9 10" id="KW-0238">DNA-binding</keyword>
<dbReference type="InterPro" id="IPR022625">
    <property type="entry name" value="TypeI_RM_Rsu_C"/>
</dbReference>
<sequence>MQETHQNLISQNDFSTVVAHYEAKRSKDRGYQSEEALEKAFIQDLQLQGYEYASHIKDYPSLKENLKTQLERLNNVTFSNKEWERFYKTSLANTQKDFKQKTKMIQEKGHTELLERDDGSEKNIKLLDTHNLHNNHLQIINQFHNDEGSYKNRYDVSILVNGLPLVHIELKKRGVQLKEAFNQIKRYARESFSKGDALFEYVQIFVISNGTQTKYYSNSTQYSQDKSKSKQNASFSFTMFWSDSKNNIILDLEDFTKTFFSKRTLLAILTRFCVFNTDDILLIMRPYQIAASERILEKITIAHNHKLYGSKESGGYIWHSTGSGKTLTSFKTAQLACELPFIKKVLFVVDRKDLDYQTMKEYDKFQKGAANSTKNTNELQKALENSQSKIIITTIQKLSIFVNKYKKHSIFDEEVVIIFDECHRSQFGDMHRLITKAFKKYYLFGFSGTPIMKENAPSGKYSTIKDKDALGNETQKALVQTTETTFGICLHTYTIVNAIKDENVLPFRVEYINTIKEKEIQELESKEQVNSIDTKSALNNPERIATIVEYILTHFDSKTLRNKHYSLEEKRLKGFNSIFATQEVEAAKAYYAEFKKQQEHKPKQERLKIGIIYSYIANENLDELDSGADTKSSKEFLESAIKDYNAIFGTSFDTSVFENYYKDISKRLKDKELDILIVVNMFLTGFDAKTLNTLWVDKNLKYHSLMQAFSRTNRIYNEVKNFGNVVCFRNLEQATNDSLKLYGDKKTQSIALLRSFKDYLEGYTDENQTYHKGYKELTKELKENFSLSSFPLSTDTEERDFIKLFNRILKLENILRVFDEFSQISTLTHADKQDYQSHYVDIWERIRPAKATPARIDDDIVFEIELIKQVEVNVEYIMFLLQTYSNKQDSKIKQEILKSLESSPSLRNKKELLREFLELLSGSKSEDFDSLFKSFIKDKYKEHLQKLIESENLQKEKAKDFLYNAIKIGEFQELGVEISEVLPKMSIFAGGKQKEENEAKRKNVIAQMREFFDRFKEFAYILVEE</sequence>